<dbReference type="InterPro" id="IPR000847">
    <property type="entry name" value="LysR_HTH_N"/>
</dbReference>
<comment type="caution">
    <text evidence="6">The sequence shown here is derived from an EMBL/GenBank/DDBJ whole genome shotgun (WGS) entry which is preliminary data.</text>
</comment>
<keyword evidence="4" id="KW-0804">Transcription</keyword>
<dbReference type="InterPro" id="IPR036390">
    <property type="entry name" value="WH_DNA-bd_sf"/>
</dbReference>
<dbReference type="Proteomes" id="UP000754821">
    <property type="component" value="Unassembled WGS sequence"/>
</dbReference>
<comment type="similarity">
    <text evidence="1">Belongs to the LysR transcriptional regulatory family.</text>
</comment>
<accession>A0ABR9FGJ4</accession>
<dbReference type="Pfam" id="PF03466">
    <property type="entry name" value="LysR_substrate"/>
    <property type="match status" value="1"/>
</dbReference>
<dbReference type="PANTHER" id="PTHR30537">
    <property type="entry name" value="HTH-TYPE TRANSCRIPTIONAL REGULATOR"/>
    <property type="match status" value="1"/>
</dbReference>
<keyword evidence="2" id="KW-0805">Transcription regulation</keyword>
<organism evidence="6 7">
    <name type="scientific">Halomonas citrativorans</name>
    <dbReference type="NCBI Taxonomy" id="2742612"/>
    <lineage>
        <taxon>Bacteria</taxon>
        <taxon>Pseudomonadati</taxon>
        <taxon>Pseudomonadota</taxon>
        <taxon>Gammaproteobacteria</taxon>
        <taxon>Oceanospirillales</taxon>
        <taxon>Halomonadaceae</taxon>
        <taxon>Halomonas</taxon>
    </lineage>
</organism>
<evidence type="ECO:0000256" key="1">
    <source>
        <dbReference type="ARBA" id="ARBA00009437"/>
    </source>
</evidence>
<dbReference type="Gene3D" id="1.10.10.10">
    <property type="entry name" value="Winged helix-like DNA-binding domain superfamily/Winged helix DNA-binding domain"/>
    <property type="match status" value="1"/>
</dbReference>
<dbReference type="SUPFAM" id="SSF46785">
    <property type="entry name" value="Winged helix' DNA-binding domain"/>
    <property type="match status" value="1"/>
</dbReference>
<dbReference type="SUPFAM" id="SSF53850">
    <property type="entry name" value="Periplasmic binding protein-like II"/>
    <property type="match status" value="1"/>
</dbReference>
<dbReference type="Pfam" id="PF00126">
    <property type="entry name" value="HTH_1"/>
    <property type="match status" value="1"/>
</dbReference>
<gene>
    <name evidence="6" type="ORF">EI163_16950</name>
</gene>
<sequence length="313" mass="34351">MENRRADRAAEMETFLAVACAESFSGAARELGQTPSAVSRLVSRIEQRLGVRLVVRTTRSLRLTREGEDYALAARRILADLNQTETAIADRGSPRGLVRVSAATAHGRLSIVPLLPEFLARYPDITVDVHLSDEVSDVEGGYIDVAIRFGPLPDSLLSARRLGETGRRVIASPAYLQKHGYPKTPSDLTQHNCMDFSFRRIEPGWPFRVDGEEIMLPVDGNVNANNGETLVQLALQGVGITRLGDFLIVPELDSGRLVSLLDDYNPGDTEVIHAVFIGGKTMPARVRVFVDYLVEKMAESNSDIDARYSVDCG</sequence>
<dbReference type="Gene3D" id="3.40.190.290">
    <property type="match status" value="1"/>
</dbReference>
<evidence type="ECO:0000313" key="6">
    <source>
        <dbReference type="EMBL" id="MBE0405229.1"/>
    </source>
</evidence>
<evidence type="ECO:0000259" key="5">
    <source>
        <dbReference type="PROSITE" id="PS50931"/>
    </source>
</evidence>
<dbReference type="InterPro" id="IPR058163">
    <property type="entry name" value="LysR-type_TF_proteobact-type"/>
</dbReference>
<keyword evidence="3" id="KW-0238">DNA-binding</keyword>
<dbReference type="InterPro" id="IPR036388">
    <property type="entry name" value="WH-like_DNA-bd_sf"/>
</dbReference>
<evidence type="ECO:0000256" key="3">
    <source>
        <dbReference type="ARBA" id="ARBA00023125"/>
    </source>
</evidence>
<proteinExistence type="inferred from homology"/>
<keyword evidence="7" id="KW-1185">Reference proteome</keyword>
<evidence type="ECO:0000256" key="4">
    <source>
        <dbReference type="ARBA" id="ARBA00023163"/>
    </source>
</evidence>
<feature type="domain" description="HTH lysR-type" evidence="5">
    <location>
        <begin position="7"/>
        <end position="64"/>
    </location>
</feature>
<dbReference type="PROSITE" id="PS50931">
    <property type="entry name" value="HTH_LYSR"/>
    <property type="match status" value="1"/>
</dbReference>
<name>A0ABR9FGJ4_9GAMM</name>
<evidence type="ECO:0000313" key="7">
    <source>
        <dbReference type="Proteomes" id="UP000754821"/>
    </source>
</evidence>
<dbReference type="PANTHER" id="PTHR30537:SF71">
    <property type="entry name" value="TRANSCRIPTIONAL REGULATORY PROTEIN"/>
    <property type="match status" value="1"/>
</dbReference>
<dbReference type="RefSeq" id="WP_192528641.1">
    <property type="nucleotide sequence ID" value="NZ_RRZC01000032.1"/>
</dbReference>
<reference evidence="6 7" key="1">
    <citation type="submission" date="2020-07" db="EMBL/GenBank/DDBJ databases">
        <title>Halophilic bacteria isolated from french cheeses.</title>
        <authorList>
            <person name="Kothe C.I."/>
            <person name="Farah-Kraiem B."/>
            <person name="Renault P."/>
            <person name="Dridi B."/>
        </authorList>
    </citation>
    <scope>NUCLEOTIDE SEQUENCE [LARGE SCALE GENOMIC DNA]</scope>
    <source>
        <strain evidence="6 7">FME16</strain>
    </source>
</reference>
<dbReference type="InterPro" id="IPR005119">
    <property type="entry name" value="LysR_subst-bd"/>
</dbReference>
<protein>
    <submittedName>
        <fullName evidence="6">LysR family transcriptional regulator</fullName>
    </submittedName>
</protein>
<evidence type="ECO:0000256" key="2">
    <source>
        <dbReference type="ARBA" id="ARBA00023015"/>
    </source>
</evidence>
<dbReference type="EMBL" id="RRZC01000032">
    <property type="protein sequence ID" value="MBE0405229.1"/>
    <property type="molecule type" value="Genomic_DNA"/>
</dbReference>